<accession>A0A6A6HLB1</accession>
<feature type="compositionally biased region" description="Polar residues" evidence="1">
    <location>
        <begin position="294"/>
        <end position="311"/>
    </location>
</feature>
<feature type="region of interest" description="Disordered" evidence="1">
    <location>
        <begin position="292"/>
        <end position="350"/>
    </location>
</feature>
<evidence type="ECO:0000259" key="2">
    <source>
        <dbReference type="Pfam" id="PF18596"/>
    </source>
</evidence>
<dbReference type="Pfam" id="PF18596">
    <property type="entry name" value="Sld7_C"/>
    <property type="match status" value="1"/>
</dbReference>
<feature type="region of interest" description="Disordered" evidence="1">
    <location>
        <begin position="471"/>
        <end position="524"/>
    </location>
</feature>
<evidence type="ECO:0000313" key="4">
    <source>
        <dbReference type="Proteomes" id="UP000800092"/>
    </source>
</evidence>
<dbReference type="Proteomes" id="UP000800092">
    <property type="component" value="Unassembled WGS sequence"/>
</dbReference>
<evidence type="ECO:0000256" key="1">
    <source>
        <dbReference type="SAM" id="MobiDB-lite"/>
    </source>
</evidence>
<dbReference type="OrthoDB" id="4205424at2759"/>
<gene>
    <name evidence="3" type="ORF">EV356DRAFT_552406</name>
</gene>
<dbReference type="AlphaFoldDB" id="A0A6A6HLB1"/>
<dbReference type="EMBL" id="ML991776">
    <property type="protein sequence ID" value="KAF2238323.1"/>
    <property type="molecule type" value="Genomic_DNA"/>
</dbReference>
<feature type="compositionally biased region" description="Basic and acidic residues" evidence="1">
    <location>
        <begin position="473"/>
        <end position="491"/>
    </location>
</feature>
<dbReference type="InterPro" id="IPR041260">
    <property type="entry name" value="Sld7_C"/>
</dbReference>
<protein>
    <recommendedName>
        <fullName evidence="2">Sld7 C-terminal domain-containing protein</fullName>
    </recommendedName>
</protein>
<feature type="region of interest" description="Disordered" evidence="1">
    <location>
        <begin position="386"/>
        <end position="415"/>
    </location>
</feature>
<feature type="domain" description="Sld7 C-terminal" evidence="2">
    <location>
        <begin position="365"/>
        <end position="464"/>
    </location>
</feature>
<keyword evidence="4" id="KW-1185">Reference proteome</keyword>
<evidence type="ECO:0000313" key="3">
    <source>
        <dbReference type="EMBL" id="KAF2238323.1"/>
    </source>
</evidence>
<organism evidence="3 4">
    <name type="scientific">Viridothelium virens</name>
    <name type="common">Speckled blister lichen</name>
    <name type="synonym">Trypethelium virens</name>
    <dbReference type="NCBI Taxonomy" id="1048519"/>
    <lineage>
        <taxon>Eukaryota</taxon>
        <taxon>Fungi</taxon>
        <taxon>Dikarya</taxon>
        <taxon>Ascomycota</taxon>
        <taxon>Pezizomycotina</taxon>
        <taxon>Dothideomycetes</taxon>
        <taxon>Dothideomycetes incertae sedis</taxon>
        <taxon>Trypetheliales</taxon>
        <taxon>Trypetheliaceae</taxon>
        <taxon>Viridothelium</taxon>
    </lineage>
</organism>
<reference evidence="3" key="1">
    <citation type="journal article" date="2020" name="Stud. Mycol.">
        <title>101 Dothideomycetes genomes: a test case for predicting lifestyles and emergence of pathogens.</title>
        <authorList>
            <person name="Haridas S."/>
            <person name="Albert R."/>
            <person name="Binder M."/>
            <person name="Bloem J."/>
            <person name="Labutti K."/>
            <person name="Salamov A."/>
            <person name="Andreopoulos B."/>
            <person name="Baker S."/>
            <person name="Barry K."/>
            <person name="Bills G."/>
            <person name="Bluhm B."/>
            <person name="Cannon C."/>
            <person name="Castanera R."/>
            <person name="Culley D."/>
            <person name="Daum C."/>
            <person name="Ezra D."/>
            <person name="Gonzalez J."/>
            <person name="Henrissat B."/>
            <person name="Kuo A."/>
            <person name="Liang C."/>
            <person name="Lipzen A."/>
            <person name="Lutzoni F."/>
            <person name="Magnuson J."/>
            <person name="Mondo S."/>
            <person name="Nolan M."/>
            <person name="Ohm R."/>
            <person name="Pangilinan J."/>
            <person name="Park H.-J."/>
            <person name="Ramirez L."/>
            <person name="Alfaro M."/>
            <person name="Sun H."/>
            <person name="Tritt A."/>
            <person name="Yoshinaga Y."/>
            <person name="Zwiers L.-H."/>
            <person name="Turgeon B."/>
            <person name="Goodwin S."/>
            <person name="Spatafora J."/>
            <person name="Crous P."/>
            <person name="Grigoriev I."/>
        </authorList>
    </citation>
    <scope>NUCLEOTIDE SEQUENCE</scope>
    <source>
        <strain evidence="3">Tuck. ex Michener</strain>
    </source>
</reference>
<proteinExistence type="predicted"/>
<feature type="compositionally biased region" description="Polar residues" evidence="1">
    <location>
        <begin position="400"/>
        <end position="415"/>
    </location>
</feature>
<sequence>MTLKTHSPIVLVREFEFGRVAQSRDVAYDSRSTSRYSRQVFPTLLLPLAPWIFDIHLSTSEQNHANEILPSGTTLHFLSLINVNYVPLYMVNGPNLGVWTTIAETTTWFETFFYLFGTPDSPERQSPIREEQLQEHLSNSHEQLCTGILTRVQYEENVEPANPRTTEIVFYLSQPIADAERFPESLPQTGHPFRARFGEYCVHALPLSSDLLKAIQYRALDPPLPEVPTKEEADTSDDTDEQIEGQFLVPVFDSEHSDQALKRKRTASLFEEATERRRKANRHGGESIALAASKHSQQDSTLQSTPSTESQVQDRNESTPTAVSNGAMRPPLGHSRTRSTSIPNASARASHLPVMPDAAIVSLMEERNKETISRVIMAGLRLYGLSSRSRKPDSRRQSAGLETQPVQGKDSTSMPSEADTYKLVYHQAYKGAVFAFRQHMRDELLHVQTEKVREVVDRLLAVFCCDPLEDDSVAGHEDQAPTGTVERKPGKAEVPGSPSRVETEETVQQPNTHRHDKTAAIDKG</sequence>
<name>A0A6A6HLB1_VIRVR</name>